<dbReference type="Gene3D" id="2.60.40.10">
    <property type="entry name" value="Immunoglobulins"/>
    <property type="match status" value="1"/>
</dbReference>
<evidence type="ECO:0000259" key="1">
    <source>
        <dbReference type="PROSITE" id="PS50022"/>
    </source>
</evidence>
<feature type="domain" description="F5/8 type C" evidence="1">
    <location>
        <begin position="202"/>
        <end position="274"/>
    </location>
</feature>
<dbReference type="InterPro" id="IPR000421">
    <property type="entry name" value="FA58C"/>
</dbReference>
<evidence type="ECO:0000313" key="2">
    <source>
        <dbReference type="EMBL" id="GAI98761.1"/>
    </source>
</evidence>
<protein>
    <recommendedName>
        <fullName evidence="1">F5/8 type C domain-containing protein</fullName>
    </recommendedName>
</protein>
<dbReference type="EMBL" id="BARW01019729">
    <property type="protein sequence ID" value="GAI98761.1"/>
    <property type="molecule type" value="Genomic_DNA"/>
</dbReference>
<organism evidence="2">
    <name type="scientific">marine sediment metagenome</name>
    <dbReference type="NCBI Taxonomy" id="412755"/>
    <lineage>
        <taxon>unclassified sequences</taxon>
        <taxon>metagenomes</taxon>
        <taxon>ecological metagenomes</taxon>
    </lineage>
</organism>
<proteinExistence type="predicted"/>
<comment type="caution">
    <text evidence="2">The sequence shown here is derived from an EMBL/GenBank/DDBJ whole genome shotgun (WGS) entry which is preliminary data.</text>
</comment>
<feature type="non-terminal residue" evidence="2">
    <location>
        <position position="274"/>
    </location>
</feature>
<feature type="non-terminal residue" evidence="2">
    <location>
        <position position="1"/>
    </location>
</feature>
<name>X1U550_9ZZZZ</name>
<dbReference type="AlphaFoldDB" id="X1U550"/>
<dbReference type="InterPro" id="IPR013783">
    <property type="entry name" value="Ig-like_fold"/>
</dbReference>
<reference evidence="2" key="1">
    <citation type="journal article" date="2014" name="Front. Microbiol.">
        <title>High frequency of phylogenetically diverse reductive dehalogenase-homologous genes in deep subseafloor sedimentary metagenomes.</title>
        <authorList>
            <person name="Kawai M."/>
            <person name="Futagami T."/>
            <person name="Toyoda A."/>
            <person name="Takaki Y."/>
            <person name="Nishi S."/>
            <person name="Hori S."/>
            <person name="Arai W."/>
            <person name="Tsubouchi T."/>
            <person name="Morono Y."/>
            <person name="Uchiyama I."/>
            <person name="Ito T."/>
            <person name="Fujiyama A."/>
            <person name="Inagaki F."/>
            <person name="Takami H."/>
        </authorList>
    </citation>
    <scope>NUCLEOTIDE SEQUENCE</scope>
    <source>
        <strain evidence="2">Expedition CK06-06</strain>
    </source>
</reference>
<gene>
    <name evidence="2" type="ORF">S12H4_33478</name>
</gene>
<sequence length="274" mass="30010">LIIWGQKELEPINFTSDVNYMISTAPRTLAVAKWSNIPAWTSGEATPESRTADISSVIQEIIDQPGWAAGNPMIIIIGDDPDNPSNSIRSALSWDGSSTDAPLLHIEWSRGPATFPSPDDGAIDVSRDVVLSWTPGPYAAPINGQKVYLSESFDDVSNGIGGITQSATSYARPQRLDFSTTYYWRVDEVNNVNPSSPWISRVWSFTTEMFAYPIENITATASSTSQDMDPENTINGSGLDANDLHSTDAANMWLSDSEPLGAWIEYEFDKAHKL</sequence>
<dbReference type="PROSITE" id="PS50022">
    <property type="entry name" value="FA58C_3"/>
    <property type="match status" value="1"/>
</dbReference>
<accession>X1U550</accession>